<organism evidence="7 8">
    <name type="scientific">Petromyzon marinus</name>
    <name type="common">Sea lamprey</name>
    <dbReference type="NCBI Taxonomy" id="7757"/>
    <lineage>
        <taxon>Eukaryota</taxon>
        <taxon>Metazoa</taxon>
        <taxon>Chordata</taxon>
        <taxon>Craniata</taxon>
        <taxon>Vertebrata</taxon>
        <taxon>Cyclostomata</taxon>
        <taxon>Hyperoartia</taxon>
        <taxon>Petromyzontiformes</taxon>
        <taxon>Petromyzontidae</taxon>
        <taxon>Petromyzon</taxon>
    </lineage>
</organism>
<dbReference type="AlphaFoldDB" id="A0AAJ7UI92"/>
<keyword evidence="3" id="KW-0393">Immunoglobulin domain</keyword>
<sequence length="441" mass="48410">MAVDLTTSVPATTIIIIAVVISGIIAADDEKMKTVCEKQLSHCSKGYNVCGVEGEDLLVRCPLTPNTSLPDWIIVQLIQQHPAAAKTIVGTYYSPDPSAKSTHLAFEFTALEMNFAVFVARNANATQGGDYSCLVISTRNNSDIKTHFQVKLYKALSVSIEKDVSADERGDVTLWCNITQPEREEYMCGVMWMLPSTSVTVSLNDSQVSSGVHQLGHVMYEGHLDLRHGSSYVTLYNVTRAHGGNYSCVVNTSGSRGSATGRLWITSPSTTERTKEYEETHEKDDNNKDSYLYLLAIFIILVLVFAFWLKKRRNNKANNNIIRSEPENNSPYDVENEARNNATENREHAANSTEIPTGNKGSAVYAVLEHHGDRLTAGQEPASCIYSLASAATADHTTSPEGSCLYSVVNVDNKERKKKTKEKNEHQAALGIYSLVNAGSS</sequence>
<dbReference type="PROSITE" id="PS50835">
    <property type="entry name" value="IG_LIKE"/>
    <property type="match status" value="1"/>
</dbReference>
<dbReference type="InterPro" id="IPR013783">
    <property type="entry name" value="Ig-like_fold"/>
</dbReference>
<dbReference type="KEGG" id="pmrn:116957602"/>
<protein>
    <submittedName>
        <fullName evidence="8">Uncharacterized protein LOC116957602 isoform X1</fullName>
    </submittedName>
</protein>
<dbReference type="SMART" id="SM00409">
    <property type="entry name" value="IG"/>
    <property type="match status" value="2"/>
</dbReference>
<dbReference type="InterPro" id="IPR007110">
    <property type="entry name" value="Ig-like_dom"/>
</dbReference>
<evidence type="ECO:0000256" key="3">
    <source>
        <dbReference type="ARBA" id="ARBA00023319"/>
    </source>
</evidence>
<name>A0AAJ7UI92_PETMA</name>
<keyword evidence="7" id="KW-1185">Reference proteome</keyword>
<feature type="region of interest" description="Disordered" evidence="4">
    <location>
        <begin position="321"/>
        <end position="358"/>
    </location>
</feature>
<keyword evidence="5" id="KW-0472">Membrane</keyword>
<dbReference type="Proteomes" id="UP001318040">
    <property type="component" value="Chromosome 78"/>
</dbReference>
<dbReference type="PANTHER" id="PTHR44427:SF1">
    <property type="entry name" value="CARCINOEMBRYONIC ANTIGEN-RELATED CELL ADHESION MOLECULE 1"/>
    <property type="match status" value="1"/>
</dbReference>
<evidence type="ECO:0000256" key="4">
    <source>
        <dbReference type="SAM" id="MobiDB-lite"/>
    </source>
</evidence>
<dbReference type="InterPro" id="IPR050831">
    <property type="entry name" value="CEA_cell_adhesion"/>
</dbReference>
<feature type="transmembrane region" description="Helical" evidence="5">
    <location>
        <begin position="291"/>
        <end position="309"/>
    </location>
</feature>
<keyword evidence="5" id="KW-0812">Transmembrane</keyword>
<evidence type="ECO:0000256" key="2">
    <source>
        <dbReference type="ARBA" id="ARBA00023180"/>
    </source>
</evidence>
<evidence type="ECO:0000256" key="5">
    <source>
        <dbReference type="SAM" id="Phobius"/>
    </source>
</evidence>
<keyword evidence="1" id="KW-0732">Signal</keyword>
<dbReference type="RefSeq" id="XP_032835740.1">
    <property type="nucleotide sequence ID" value="XM_032979849.1"/>
</dbReference>
<evidence type="ECO:0000313" key="8">
    <source>
        <dbReference type="RefSeq" id="XP_032835740.1"/>
    </source>
</evidence>
<dbReference type="InterPro" id="IPR003599">
    <property type="entry name" value="Ig_sub"/>
</dbReference>
<accession>A0AAJ7UI92</accession>
<reference evidence="8" key="1">
    <citation type="submission" date="2025-08" db="UniProtKB">
        <authorList>
            <consortium name="RefSeq"/>
        </authorList>
    </citation>
    <scope>IDENTIFICATION</scope>
    <source>
        <tissue evidence="8">Sperm</tissue>
    </source>
</reference>
<evidence type="ECO:0000259" key="6">
    <source>
        <dbReference type="PROSITE" id="PS50835"/>
    </source>
</evidence>
<proteinExistence type="predicted"/>
<evidence type="ECO:0000313" key="7">
    <source>
        <dbReference type="Proteomes" id="UP001318040"/>
    </source>
</evidence>
<keyword evidence="5" id="KW-1133">Transmembrane helix</keyword>
<dbReference type="PANTHER" id="PTHR44427">
    <property type="entry name" value="CARCINOEMBRYONIC ANTIGEN-RELATED CELL ADHESION MOLECULE 19"/>
    <property type="match status" value="1"/>
</dbReference>
<gene>
    <name evidence="8" type="primary">LOC116957602</name>
</gene>
<keyword evidence="2" id="KW-0325">Glycoprotein</keyword>
<dbReference type="Gene3D" id="2.60.40.10">
    <property type="entry name" value="Immunoglobulins"/>
    <property type="match status" value="1"/>
</dbReference>
<feature type="domain" description="Ig-like" evidence="6">
    <location>
        <begin position="154"/>
        <end position="266"/>
    </location>
</feature>
<evidence type="ECO:0000256" key="1">
    <source>
        <dbReference type="ARBA" id="ARBA00022729"/>
    </source>
</evidence>
<dbReference type="InterPro" id="IPR036179">
    <property type="entry name" value="Ig-like_dom_sf"/>
</dbReference>
<dbReference type="SUPFAM" id="SSF48726">
    <property type="entry name" value="Immunoglobulin"/>
    <property type="match status" value="1"/>
</dbReference>